<feature type="transmembrane region" description="Helical" evidence="2">
    <location>
        <begin position="283"/>
        <end position="302"/>
    </location>
</feature>
<protein>
    <recommendedName>
        <fullName evidence="4">DUF7732 domain-containing protein</fullName>
    </recommendedName>
</protein>
<keyword evidence="2" id="KW-1133">Transmembrane helix</keyword>
<dbReference type="Proteomes" id="UP001146351">
    <property type="component" value="Unassembled WGS sequence"/>
</dbReference>
<feature type="compositionally biased region" description="Gly residues" evidence="1">
    <location>
        <begin position="49"/>
        <end position="69"/>
    </location>
</feature>
<dbReference type="InterPro" id="IPR056634">
    <property type="entry name" value="DUF7732"/>
</dbReference>
<evidence type="ECO:0000313" key="6">
    <source>
        <dbReference type="Proteomes" id="UP001146351"/>
    </source>
</evidence>
<keyword evidence="2" id="KW-0812">Transmembrane</keyword>
<dbReference type="AlphaFoldDB" id="A0A9W9IMZ5"/>
<feature type="chain" id="PRO_5040769441" description="DUF7732 domain-containing protein" evidence="3">
    <location>
        <begin position="20"/>
        <end position="303"/>
    </location>
</feature>
<proteinExistence type="predicted"/>
<name>A0A9W9IMZ5_9EURO</name>
<feature type="domain" description="DUF7732" evidence="4">
    <location>
        <begin position="148"/>
        <end position="270"/>
    </location>
</feature>
<keyword evidence="3" id="KW-0732">Signal</keyword>
<evidence type="ECO:0000256" key="1">
    <source>
        <dbReference type="SAM" id="MobiDB-lite"/>
    </source>
</evidence>
<feature type="compositionally biased region" description="Gly residues" evidence="1">
    <location>
        <begin position="77"/>
        <end position="86"/>
    </location>
</feature>
<dbReference type="PANTHER" id="PTHR42091:SF1">
    <property type="entry name" value="CONSERVED GLYCINE-RICH PROTEIN (AFU_ORTHOLOGUE AFUA_7G02440)"/>
    <property type="match status" value="1"/>
</dbReference>
<evidence type="ECO:0000313" key="5">
    <source>
        <dbReference type="EMBL" id="KAJ5180782.1"/>
    </source>
</evidence>
<reference evidence="5" key="1">
    <citation type="submission" date="2022-11" db="EMBL/GenBank/DDBJ databases">
        <authorList>
            <person name="Petersen C."/>
        </authorList>
    </citation>
    <scope>NUCLEOTIDE SEQUENCE</scope>
    <source>
        <strain evidence="5">IBT 21917</strain>
    </source>
</reference>
<keyword evidence="6" id="KW-1185">Reference proteome</keyword>
<feature type="region of interest" description="Disordered" evidence="1">
    <location>
        <begin position="35"/>
        <end position="110"/>
    </location>
</feature>
<evidence type="ECO:0000256" key="2">
    <source>
        <dbReference type="SAM" id="Phobius"/>
    </source>
</evidence>
<dbReference type="Pfam" id="PF24866">
    <property type="entry name" value="DUF7732"/>
    <property type="match status" value="1"/>
</dbReference>
<organism evidence="5 6">
    <name type="scientific">Penicillium capsulatum</name>
    <dbReference type="NCBI Taxonomy" id="69766"/>
    <lineage>
        <taxon>Eukaryota</taxon>
        <taxon>Fungi</taxon>
        <taxon>Dikarya</taxon>
        <taxon>Ascomycota</taxon>
        <taxon>Pezizomycotina</taxon>
        <taxon>Eurotiomycetes</taxon>
        <taxon>Eurotiomycetidae</taxon>
        <taxon>Eurotiales</taxon>
        <taxon>Aspergillaceae</taxon>
        <taxon>Penicillium</taxon>
    </lineage>
</organism>
<gene>
    <name evidence="5" type="ORF">N7492_003992</name>
</gene>
<reference evidence="5" key="2">
    <citation type="journal article" date="2023" name="IMA Fungus">
        <title>Comparative genomic study of the Penicillium genus elucidates a diverse pangenome and 15 lateral gene transfer events.</title>
        <authorList>
            <person name="Petersen C."/>
            <person name="Sorensen T."/>
            <person name="Nielsen M.R."/>
            <person name="Sondergaard T.E."/>
            <person name="Sorensen J.L."/>
            <person name="Fitzpatrick D.A."/>
            <person name="Frisvad J.C."/>
            <person name="Nielsen K.L."/>
        </authorList>
    </citation>
    <scope>NUCLEOTIDE SEQUENCE</scope>
    <source>
        <strain evidence="5">IBT 21917</strain>
    </source>
</reference>
<dbReference type="PANTHER" id="PTHR42091">
    <property type="entry name" value="CONSERVED GLYCINE-RICH PROTEIN (AFU_ORTHOLOGUE AFUA_7G02440)"/>
    <property type="match status" value="1"/>
</dbReference>
<feature type="transmembrane region" description="Helical" evidence="2">
    <location>
        <begin position="170"/>
        <end position="192"/>
    </location>
</feature>
<keyword evidence="2" id="KW-0472">Membrane</keyword>
<sequence length="303" mass="31323">MKLSWATTLLFLCSTGVTALPTESQTDLIARHAEPAEPAFVDLEKRRGGGGGGGGRGGGSSGGGSGGRSSGSRGSSSGSGGGGSSGGSSSSSNNRGGTSNRGSGVAPAYGGGRYDTTHGYGTGFTSYPHYPVSRPATYSTKTDGQTRYYAGGAAAPYSAGRRSPLGITPFLLPAAAVAFLLPAAWAYGAYAYPYHHNYHYYNETNHQNSSMPVVCVCQEYQECGCDDNNNSTYYESLFNGTEPHNTSDVRVVNVNGTEKIYINGTLANGTTAENTSTSAASSVLHISGFWFPVAVVSMMVWGL</sequence>
<dbReference type="OrthoDB" id="5425547at2759"/>
<comment type="caution">
    <text evidence="5">The sequence shown here is derived from an EMBL/GenBank/DDBJ whole genome shotgun (WGS) entry which is preliminary data.</text>
</comment>
<feature type="compositionally biased region" description="Low complexity" evidence="1">
    <location>
        <begin position="87"/>
        <end position="104"/>
    </location>
</feature>
<evidence type="ECO:0000256" key="3">
    <source>
        <dbReference type="SAM" id="SignalP"/>
    </source>
</evidence>
<dbReference type="EMBL" id="JAPQKO010000002">
    <property type="protein sequence ID" value="KAJ5180782.1"/>
    <property type="molecule type" value="Genomic_DNA"/>
</dbReference>
<feature type="signal peptide" evidence="3">
    <location>
        <begin position="1"/>
        <end position="19"/>
    </location>
</feature>
<accession>A0A9W9IMZ5</accession>
<evidence type="ECO:0000259" key="4">
    <source>
        <dbReference type="Pfam" id="PF24866"/>
    </source>
</evidence>